<evidence type="ECO:0000313" key="4">
    <source>
        <dbReference type="Proteomes" id="UP000075260"/>
    </source>
</evidence>
<evidence type="ECO:0000313" key="3">
    <source>
        <dbReference type="EMBL" id="KYF69275.1"/>
    </source>
</evidence>
<dbReference type="OrthoDB" id="127554at2"/>
<feature type="region of interest" description="Disordered" evidence="1">
    <location>
        <begin position="64"/>
        <end position="85"/>
    </location>
</feature>
<evidence type="ECO:0000259" key="2">
    <source>
        <dbReference type="Pfam" id="PF13304"/>
    </source>
</evidence>
<dbReference type="PIRSF" id="PIRSF029347">
    <property type="entry name" value="RecF"/>
    <property type="match status" value="1"/>
</dbReference>
<gene>
    <name evidence="3" type="ORF">BE15_19750</name>
</gene>
<comment type="caution">
    <text evidence="3">The sequence shown here is derived from an EMBL/GenBank/DDBJ whole genome shotgun (WGS) entry which is preliminary data.</text>
</comment>
<dbReference type="Pfam" id="PF13304">
    <property type="entry name" value="AAA_21"/>
    <property type="match status" value="1"/>
</dbReference>
<dbReference type="GO" id="GO:0016887">
    <property type="term" value="F:ATP hydrolysis activity"/>
    <property type="evidence" value="ECO:0007669"/>
    <property type="project" value="InterPro"/>
</dbReference>
<feature type="compositionally biased region" description="Low complexity" evidence="1">
    <location>
        <begin position="71"/>
        <end position="80"/>
    </location>
</feature>
<name>A0A150QMP2_SORCE</name>
<dbReference type="GO" id="GO:0005524">
    <property type="term" value="F:ATP binding"/>
    <property type="evidence" value="ECO:0007669"/>
    <property type="project" value="InterPro"/>
</dbReference>
<dbReference type="CDD" id="cd00267">
    <property type="entry name" value="ABC_ATPase"/>
    <property type="match status" value="1"/>
</dbReference>
<dbReference type="Proteomes" id="UP000075260">
    <property type="component" value="Unassembled WGS sequence"/>
</dbReference>
<evidence type="ECO:0000256" key="1">
    <source>
        <dbReference type="SAM" id="MobiDB-lite"/>
    </source>
</evidence>
<dbReference type="PANTHER" id="PTHR43581">
    <property type="entry name" value="ATP/GTP PHOSPHATASE"/>
    <property type="match status" value="1"/>
</dbReference>
<dbReference type="Gene3D" id="3.40.50.300">
    <property type="entry name" value="P-loop containing nucleotide triphosphate hydrolases"/>
    <property type="match status" value="2"/>
</dbReference>
<sequence length="366" mass="38938">MLASTSMERPYVEQLRIQGYGCVQDATLQLTPLHAIIGPNDSGKSTVLRALRTLSSVLERALGAPAPDTLGRGAPASASKGPGGSVFELSAASTTWRVELDAEGRARTTSFPRDLEPPSLLDDADEEEVTTGGAGPERPAPDIVQALRGTQVLRLDPDALRSPHPLIPDGQPLCFADERGAGLPAVYDAIISRDLPAYIELNEELTRLFPSVRSVHLGNPSPTTKAIGVKLEGGAVVPAALMSEGMLYYLAFAALPHLDPTPLLLVEEPERGLHPARIADVMRALRILSEKTQVLLATHSPLVVNELQPEEVTVVTRAGEQGMKATRILGTPGFEDRARVYALGELWLSYANGADEAPLLGGGPRP</sequence>
<dbReference type="PANTHER" id="PTHR43581:SF4">
    <property type="entry name" value="ATP_GTP PHOSPHATASE"/>
    <property type="match status" value="1"/>
</dbReference>
<dbReference type="InterPro" id="IPR051396">
    <property type="entry name" value="Bact_Antivir_Def_Nuclease"/>
</dbReference>
<dbReference type="InterPro" id="IPR014555">
    <property type="entry name" value="RecF-like"/>
</dbReference>
<accession>A0A150QMP2</accession>
<reference evidence="3 4" key="1">
    <citation type="submission" date="2014-02" db="EMBL/GenBank/DDBJ databases">
        <title>The small core and large imbalanced accessory genome model reveals a collaborative survival strategy of Sorangium cellulosum strains in nature.</title>
        <authorList>
            <person name="Han K."/>
            <person name="Peng R."/>
            <person name="Blom J."/>
            <person name="Li Y.-Z."/>
        </authorList>
    </citation>
    <scope>NUCLEOTIDE SEQUENCE [LARGE SCALE GENOMIC DNA]</scope>
    <source>
        <strain evidence="3 4">So0008-312</strain>
    </source>
</reference>
<feature type="region of interest" description="Disordered" evidence="1">
    <location>
        <begin position="106"/>
        <end position="142"/>
    </location>
</feature>
<protein>
    <recommendedName>
        <fullName evidence="2">ATPase AAA-type core domain-containing protein</fullName>
    </recommendedName>
</protein>
<dbReference type="AlphaFoldDB" id="A0A150QMP2"/>
<proteinExistence type="predicted"/>
<dbReference type="InterPro" id="IPR003959">
    <property type="entry name" value="ATPase_AAA_core"/>
</dbReference>
<feature type="domain" description="ATPase AAA-type core" evidence="2">
    <location>
        <begin position="33"/>
        <end position="305"/>
    </location>
</feature>
<dbReference type="InterPro" id="IPR027417">
    <property type="entry name" value="P-loop_NTPase"/>
</dbReference>
<dbReference type="SUPFAM" id="SSF52540">
    <property type="entry name" value="P-loop containing nucleoside triphosphate hydrolases"/>
    <property type="match status" value="1"/>
</dbReference>
<organism evidence="3 4">
    <name type="scientific">Sorangium cellulosum</name>
    <name type="common">Polyangium cellulosum</name>
    <dbReference type="NCBI Taxonomy" id="56"/>
    <lineage>
        <taxon>Bacteria</taxon>
        <taxon>Pseudomonadati</taxon>
        <taxon>Myxococcota</taxon>
        <taxon>Polyangia</taxon>
        <taxon>Polyangiales</taxon>
        <taxon>Polyangiaceae</taxon>
        <taxon>Sorangium</taxon>
    </lineage>
</organism>
<dbReference type="EMBL" id="JEMA01000485">
    <property type="protein sequence ID" value="KYF69275.1"/>
    <property type="molecule type" value="Genomic_DNA"/>
</dbReference>